<dbReference type="PANTHER" id="PTHR33606">
    <property type="entry name" value="PROTEIN YCII"/>
    <property type="match status" value="1"/>
</dbReference>
<dbReference type="PANTHER" id="PTHR33606:SF3">
    <property type="entry name" value="PROTEIN YCII"/>
    <property type="match status" value="1"/>
</dbReference>
<accession>D3FC25</accession>
<reference evidence="4" key="2">
    <citation type="submission" date="2010-01" db="EMBL/GenBank/DDBJ databases">
        <title>The complete genome of Conexibacter woesei DSM 14684.</title>
        <authorList>
            <consortium name="US DOE Joint Genome Institute (JGI-PGF)"/>
            <person name="Lucas S."/>
            <person name="Copeland A."/>
            <person name="Lapidus A."/>
            <person name="Glavina del Rio T."/>
            <person name="Dalin E."/>
            <person name="Tice H."/>
            <person name="Bruce D."/>
            <person name="Goodwin L."/>
            <person name="Pitluck S."/>
            <person name="Kyrpides N."/>
            <person name="Mavromatis K."/>
            <person name="Ivanova N."/>
            <person name="Mikhailova N."/>
            <person name="Chertkov O."/>
            <person name="Brettin T."/>
            <person name="Detter J.C."/>
            <person name="Han C."/>
            <person name="Larimer F."/>
            <person name="Land M."/>
            <person name="Hauser L."/>
            <person name="Markowitz V."/>
            <person name="Cheng J.-F."/>
            <person name="Hugenholtz P."/>
            <person name="Woyke T."/>
            <person name="Wu D."/>
            <person name="Pukall R."/>
            <person name="Steenblock K."/>
            <person name="Schneider S."/>
            <person name="Klenk H.-P."/>
            <person name="Eisen J.A."/>
        </authorList>
    </citation>
    <scope>NUCLEOTIDE SEQUENCE [LARGE SCALE GENOMIC DNA]</scope>
    <source>
        <strain evidence="4">DSM 14684 / CIP 108061 / JCM 11494 / NBRC 100937 / ID131577</strain>
    </source>
</reference>
<name>D3FC25_CONWI</name>
<dbReference type="HOGENOM" id="CLU_110355_5_2_11"/>
<reference evidence="3 4" key="1">
    <citation type="journal article" date="2010" name="Stand. Genomic Sci.">
        <title>Complete genome sequence of Conexibacter woesei type strain (ID131577).</title>
        <authorList>
            <person name="Pukall R."/>
            <person name="Lapidus A."/>
            <person name="Glavina Del Rio T."/>
            <person name="Copeland A."/>
            <person name="Tice H."/>
            <person name="Cheng J.-F."/>
            <person name="Lucas S."/>
            <person name="Chen F."/>
            <person name="Nolan M."/>
            <person name="Bruce D."/>
            <person name="Goodwin L."/>
            <person name="Pitluck S."/>
            <person name="Mavromatis K."/>
            <person name="Ivanova N."/>
            <person name="Ovchinnikova G."/>
            <person name="Pati A."/>
            <person name="Chen A."/>
            <person name="Palaniappan K."/>
            <person name="Land M."/>
            <person name="Hauser L."/>
            <person name="Chang Y.-J."/>
            <person name="Jeffries C.D."/>
            <person name="Chain P."/>
            <person name="Meincke L."/>
            <person name="Sims D."/>
            <person name="Brettin T."/>
            <person name="Detter J.C."/>
            <person name="Rohde M."/>
            <person name="Goeker M."/>
            <person name="Bristow J."/>
            <person name="Eisen J.A."/>
            <person name="Markowitz V."/>
            <person name="Kyrpides N.C."/>
            <person name="Klenk H.-P."/>
            <person name="Hugenholtz P."/>
        </authorList>
    </citation>
    <scope>NUCLEOTIDE SEQUENCE [LARGE SCALE GENOMIC DNA]</scope>
    <source>
        <strain evidence="4">DSM 14684 / CIP 108061 / JCM 11494 / NBRC 100937 / ID131577</strain>
    </source>
</reference>
<evidence type="ECO:0000313" key="3">
    <source>
        <dbReference type="EMBL" id="ADB53320.1"/>
    </source>
</evidence>
<dbReference type="KEGG" id="cwo:Cwoe_4908"/>
<dbReference type="InterPro" id="IPR011008">
    <property type="entry name" value="Dimeric_a/b-barrel"/>
</dbReference>
<comment type="similarity">
    <text evidence="1">Belongs to the YciI family.</text>
</comment>
<dbReference type="Pfam" id="PF03795">
    <property type="entry name" value="YCII"/>
    <property type="match status" value="1"/>
</dbReference>
<protein>
    <submittedName>
        <fullName evidence="3">YCII-related protein</fullName>
    </submittedName>
</protein>
<dbReference type="Gene3D" id="3.30.70.1060">
    <property type="entry name" value="Dimeric alpha+beta barrel"/>
    <property type="match status" value="1"/>
</dbReference>
<dbReference type="RefSeq" id="WP_012936371.1">
    <property type="nucleotide sequence ID" value="NC_013739.1"/>
</dbReference>
<dbReference type="eggNOG" id="COG2350">
    <property type="taxonomic scope" value="Bacteria"/>
</dbReference>
<sequence length="92" mass="9833">MPETLHLLSYDYVADILERRAPHREAHLAAISAFHRAGRIVMAGAVGDPVAGGLFVLRDAADAAAFMAEDPYVAAGLVTAHRVEPWTVVTPV</sequence>
<dbReference type="InterPro" id="IPR005545">
    <property type="entry name" value="YCII"/>
</dbReference>
<dbReference type="Proteomes" id="UP000008229">
    <property type="component" value="Chromosome"/>
</dbReference>
<dbReference type="EMBL" id="CP001854">
    <property type="protein sequence ID" value="ADB53320.1"/>
    <property type="molecule type" value="Genomic_DNA"/>
</dbReference>
<dbReference type="AlphaFoldDB" id="D3FC25"/>
<organism evidence="3 4">
    <name type="scientific">Conexibacter woesei (strain DSM 14684 / CCUG 47730 / CIP 108061 / JCM 11494 / NBRC 100937 / ID131577)</name>
    <dbReference type="NCBI Taxonomy" id="469383"/>
    <lineage>
        <taxon>Bacteria</taxon>
        <taxon>Bacillati</taxon>
        <taxon>Actinomycetota</taxon>
        <taxon>Thermoleophilia</taxon>
        <taxon>Solirubrobacterales</taxon>
        <taxon>Conexibacteraceae</taxon>
        <taxon>Conexibacter</taxon>
    </lineage>
</organism>
<dbReference type="STRING" id="469383.Cwoe_4908"/>
<keyword evidence="4" id="KW-1185">Reference proteome</keyword>
<feature type="domain" description="YCII-related" evidence="2">
    <location>
        <begin position="11"/>
        <end position="87"/>
    </location>
</feature>
<evidence type="ECO:0000313" key="4">
    <source>
        <dbReference type="Proteomes" id="UP000008229"/>
    </source>
</evidence>
<evidence type="ECO:0000259" key="2">
    <source>
        <dbReference type="Pfam" id="PF03795"/>
    </source>
</evidence>
<proteinExistence type="inferred from homology"/>
<dbReference type="InterPro" id="IPR051807">
    <property type="entry name" value="Sec-metab_biosynth-assoc"/>
</dbReference>
<dbReference type="SUPFAM" id="SSF54909">
    <property type="entry name" value="Dimeric alpha+beta barrel"/>
    <property type="match status" value="1"/>
</dbReference>
<gene>
    <name evidence="3" type="ordered locus">Cwoe_4908</name>
</gene>
<evidence type="ECO:0000256" key="1">
    <source>
        <dbReference type="ARBA" id="ARBA00007689"/>
    </source>
</evidence>